<keyword evidence="2" id="KW-0067">ATP-binding</keyword>
<dbReference type="GO" id="GO:0007166">
    <property type="term" value="P:cell surface receptor signaling pathway"/>
    <property type="evidence" value="ECO:0007669"/>
    <property type="project" value="InterPro"/>
</dbReference>
<accession>A0A922EKC2</accession>
<dbReference type="InterPro" id="IPR045274">
    <property type="entry name" value="WAK-like"/>
</dbReference>
<proteinExistence type="predicted"/>
<comment type="caution">
    <text evidence="4">The sequence shown here is derived from an EMBL/GenBank/DDBJ whole genome shotgun (WGS) entry which is preliminary data.</text>
</comment>
<keyword evidence="1" id="KW-0547">Nucleotide-binding</keyword>
<dbReference type="PROSITE" id="PS50011">
    <property type="entry name" value="PROTEIN_KINASE_DOM"/>
    <property type="match status" value="1"/>
</dbReference>
<dbReference type="EMBL" id="CM031831">
    <property type="protein sequence ID" value="KAG6704470.1"/>
    <property type="molecule type" value="Genomic_DNA"/>
</dbReference>
<evidence type="ECO:0000256" key="1">
    <source>
        <dbReference type="ARBA" id="ARBA00022741"/>
    </source>
</evidence>
<dbReference type="GO" id="GO:0005524">
    <property type="term" value="F:ATP binding"/>
    <property type="evidence" value="ECO:0007669"/>
    <property type="project" value="UniProtKB-KW"/>
</dbReference>
<dbReference type="AlphaFoldDB" id="A0A922EKC2"/>
<protein>
    <recommendedName>
        <fullName evidence="3">Protein kinase domain-containing protein</fullName>
    </recommendedName>
</protein>
<dbReference type="InterPro" id="IPR000719">
    <property type="entry name" value="Prot_kinase_dom"/>
</dbReference>
<organism evidence="4 5">
    <name type="scientific">Carya illinoinensis</name>
    <name type="common">Pecan</name>
    <dbReference type="NCBI Taxonomy" id="32201"/>
    <lineage>
        <taxon>Eukaryota</taxon>
        <taxon>Viridiplantae</taxon>
        <taxon>Streptophyta</taxon>
        <taxon>Embryophyta</taxon>
        <taxon>Tracheophyta</taxon>
        <taxon>Spermatophyta</taxon>
        <taxon>Magnoliopsida</taxon>
        <taxon>eudicotyledons</taxon>
        <taxon>Gunneridae</taxon>
        <taxon>Pentapetalae</taxon>
        <taxon>rosids</taxon>
        <taxon>fabids</taxon>
        <taxon>Fagales</taxon>
        <taxon>Juglandaceae</taxon>
        <taxon>Carya</taxon>
    </lineage>
</organism>
<dbReference type="PANTHER" id="PTHR27005">
    <property type="entry name" value="WALL-ASSOCIATED RECEPTOR KINASE-LIKE 21"/>
    <property type="match status" value="1"/>
</dbReference>
<sequence length="360" mass="40887">MLPCFRVPRERQSRAVEFRFPRAETEEGFYLENGGLVLEHLITSFDGKYSPFRIFSKRELYKATNEYCVNGILHEDFKHSLYRGTLDGREICVKKFLTTSSRIHKTWCINEVAVVSQLSKHKNVLKLLGCCLETEIPTLVYEFARNGSLSDHILDGRRRLSWKSRLSVASEAAHAVAYLHNVTPDLIVHRDINSRNILLDGNFVPKLFEFGFSVPIPMGEKHVDAEVVGDVGFIAPESLNSGRYTEKSDVYSFGSVLLEILTGKSARNMVPEWNCRGESSISNAKSGNWTERERNTESYLKGDLAGEGDKKQQMECAEIAVRCLKMNADERPTMIEVSRSLREIRRLGSKAPQHNVKHLS</sequence>
<name>A0A922EKC2_CARIL</name>
<dbReference type="Pfam" id="PF07714">
    <property type="entry name" value="PK_Tyr_Ser-Thr"/>
    <property type="match status" value="1"/>
</dbReference>
<dbReference type="Proteomes" id="UP000811246">
    <property type="component" value="Chromosome 7"/>
</dbReference>
<gene>
    <name evidence="4" type="ORF">I3842_07G134800</name>
</gene>
<dbReference type="PANTHER" id="PTHR27005:SF522">
    <property type="entry name" value="NON-FUNCTIONAL PSEUDOKINASE ZED1-LIKE"/>
    <property type="match status" value="1"/>
</dbReference>
<dbReference type="InterPro" id="IPR001245">
    <property type="entry name" value="Ser-Thr/Tyr_kinase_cat_dom"/>
</dbReference>
<dbReference type="GO" id="GO:0004674">
    <property type="term" value="F:protein serine/threonine kinase activity"/>
    <property type="evidence" value="ECO:0007669"/>
    <property type="project" value="TreeGrafter"/>
</dbReference>
<evidence type="ECO:0000259" key="3">
    <source>
        <dbReference type="PROSITE" id="PS50011"/>
    </source>
</evidence>
<evidence type="ECO:0000256" key="2">
    <source>
        <dbReference type="ARBA" id="ARBA00022840"/>
    </source>
</evidence>
<feature type="domain" description="Protein kinase" evidence="3">
    <location>
        <begin position="67"/>
        <end position="344"/>
    </location>
</feature>
<reference evidence="4" key="1">
    <citation type="submission" date="2021-01" db="EMBL/GenBank/DDBJ databases">
        <authorList>
            <person name="Lovell J.T."/>
            <person name="Bentley N."/>
            <person name="Bhattarai G."/>
            <person name="Jenkins J.W."/>
            <person name="Sreedasyam A."/>
            <person name="Alarcon Y."/>
            <person name="Bock C."/>
            <person name="Boston L."/>
            <person name="Carlson J."/>
            <person name="Cervantes K."/>
            <person name="Clermont K."/>
            <person name="Krom N."/>
            <person name="Kubenka K."/>
            <person name="Mamidi S."/>
            <person name="Mattison C."/>
            <person name="Monteros M."/>
            <person name="Pisani C."/>
            <person name="Plott C."/>
            <person name="Rajasekar S."/>
            <person name="Rhein H.S."/>
            <person name="Rohla C."/>
            <person name="Song M."/>
            <person name="Hilaire R.S."/>
            <person name="Shu S."/>
            <person name="Wells L."/>
            <person name="Wang X."/>
            <person name="Webber J."/>
            <person name="Heerema R.J."/>
            <person name="Klein P."/>
            <person name="Conner P."/>
            <person name="Grauke L."/>
            <person name="Grimwood J."/>
            <person name="Schmutz J."/>
            <person name="Randall J.J."/>
        </authorList>
    </citation>
    <scope>NUCLEOTIDE SEQUENCE</scope>
    <source>
        <tissue evidence="4">Leaf</tissue>
    </source>
</reference>
<evidence type="ECO:0000313" key="5">
    <source>
        <dbReference type="Proteomes" id="UP000811246"/>
    </source>
</evidence>
<evidence type="ECO:0000313" key="4">
    <source>
        <dbReference type="EMBL" id="KAG6704470.1"/>
    </source>
</evidence>
<dbReference type="GO" id="GO:0005886">
    <property type="term" value="C:plasma membrane"/>
    <property type="evidence" value="ECO:0007669"/>
    <property type="project" value="TreeGrafter"/>
</dbReference>